<proteinExistence type="predicted"/>
<comment type="caution">
    <text evidence="1">The sequence shown here is derived from an EMBL/GenBank/DDBJ whole genome shotgun (WGS) entry which is preliminary data.</text>
</comment>
<keyword evidence="2" id="KW-1185">Reference proteome</keyword>
<reference evidence="2" key="1">
    <citation type="journal article" date="2023" name="Mar. Drugs">
        <title>Gemmata algarum, a Novel Planctomycete Isolated from an Algal Mat, Displays Antimicrobial Activity.</title>
        <authorList>
            <person name="Kumar G."/>
            <person name="Kallscheuer N."/>
            <person name="Kashif M."/>
            <person name="Ahamad S."/>
            <person name="Jagadeeshwari U."/>
            <person name="Pannikurungottu S."/>
            <person name="Haufschild T."/>
            <person name="Kabuu M."/>
            <person name="Sasikala C."/>
            <person name="Jogler C."/>
            <person name="Ramana C."/>
        </authorList>
    </citation>
    <scope>NUCLEOTIDE SEQUENCE [LARGE SCALE GENOMIC DNA]</scope>
    <source>
        <strain evidence="2">JC673</strain>
    </source>
</reference>
<evidence type="ECO:0000313" key="2">
    <source>
        <dbReference type="Proteomes" id="UP001272242"/>
    </source>
</evidence>
<name>A0ABU5EZH0_9BACT</name>
<dbReference type="EMBL" id="JAXBLV010000180">
    <property type="protein sequence ID" value="MDY3560566.1"/>
    <property type="molecule type" value="Genomic_DNA"/>
</dbReference>
<dbReference type="RefSeq" id="WP_320687112.1">
    <property type="nucleotide sequence ID" value="NZ_JAXBLV010000180.1"/>
</dbReference>
<sequence length="140" mass="15803">MANIYMNNLRHEINQACPGILDDANMIYRIPESSSYKLIEILLSHACESQNIGAIVSARELIRNLPPAWLAAVLPNSVEKKIDLSDEWQYRRLVELLQELKSELLVAYIGYGLASNINEIREAAADYSNTQLPPNPLRPL</sequence>
<accession>A0ABU5EZH0</accession>
<dbReference type="Proteomes" id="UP001272242">
    <property type="component" value="Unassembled WGS sequence"/>
</dbReference>
<evidence type="ECO:0000313" key="1">
    <source>
        <dbReference type="EMBL" id="MDY3560566.1"/>
    </source>
</evidence>
<protein>
    <submittedName>
        <fullName evidence="1">Uncharacterized protein</fullName>
    </submittedName>
</protein>
<gene>
    <name evidence="1" type="ORF">R5W23_001810</name>
</gene>
<organism evidence="1 2">
    <name type="scientific">Gemmata algarum</name>
    <dbReference type="NCBI Taxonomy" id="2975278"/>
    <lineage>
        <taxon>Bacteria</taxon>
        <taxon>Pseudomonadati</taxon>
        <taxon>Planctomycetota</taxon>
        <taxon>Planctomycetia</taxon>
        <taxon>Gemmatales</taxon>
        <taxon>Gemmataceae</taxon>
        <taxon>Gemmata</taxon>
    </lineage>
</organism>